<feature type="transmembrane region" description="Helical" evidence="6">
    <location>
        <begin position="300"/>
        <end position="322"/>
    </location>
</feature>
<feature type="compositionally biased region" description="Acidic residues" evidence="7">
    <location>
        <begin position="219"/>
        <end position="228"/>
    </location>
</feature>
<feature type="transmembrane region" description="Helical" evidence="6">
    <location>
        <begin position="661"/>
        <end position="681"/>
    </location>
</feature>
<evidence type="ECO:0000256" key="7">
    <source>
        <dbReference type="SAM" id="MobiDB-lite"/>
    </source>
</evidence>
<feature type="transmembrane region" description="Helical" evidence="6">
    <location>
        <begin position="342"/>
        <end position="363"/>
    </location>
</feature>
<evidence type="ECO:0000256" key="3">
    <source>
        <dbReference type="ARBA" id="ARBA00022692"/>
    </source>
</evidence>
<dbReference type="VEuPathDB" id="FungiDB:CCM_08912"/>
<accession>A0A2H4SFN2</accession>
<feature type="transmembrane region" description="Helical" evidence="6">
    <location>
        <begin position="407"/>
        <end position="427"/>
    </location>
</feature>
<gene>
    <name evidence="8" type="ORF">A9K55_009161</name>
</gene>
<dbReference type="OrthoDB" id="420519at2759"/>
<dbReference type="GO" id="GO:0022857">
    <property type="term" value="F:transmembrane transporter activity"/>
    <property type="evidence" value="ECO:0007669"/>
    <property type="project" value="UniProtKB-UniRule"/>
</dbReference>
<comment type="similarity">
    <text evidence="2 6">Belongs to the CTL (choline transporter-like) family.</text>
</comment>
<dbReference type="OMA" id="LIVLWTW"/>
<evidence type="ECO:0000256" key="1">
    <source>
        <dbReference type="ARBA" id="ARBA00004141"/>
    </source>
</evidence>
<organism evidence="8 9">
    <name type="scientific">Cordyceps militaris</name>
    <name type="common">Caterpillar fungus</name>
    <name type="synonym">Clavaria militaris</name>
    <dbReference type="NCBI Taxonomy" id="73501"/>
    <lineage>
        <taxon>Eukaryota</taxon>
        <taxon>Fungi</taxon>
        <taxon>Dikarya</taxon>
        <taxon>Ascomycota</taxon>
        <taxon>Pezizomycotina</taxon>
        <taxon>Sordariomycetes</taxon>
        <taxon>Hypocreomycetidae</taxon>
        <taxon>Hypocreales</taxon>
        <taxon>Cordycipitaceae</taxon>
        <taxon>Cordyceps</taxon>
    </lineage>
</organism>
<feature type="transmembrane region" description="Helical" evidence="6">
    <location>
        <begin position="701"/>
        <end position="734"/>
    </location>
</feature>
<feature type="region of interest" description="Disordered" evidence="7">
    <location>
        <begin position="217"/>
        <end position="283"/>
    </location>
</feature>
<dbReference type="InterPro" id="IPR007603">
    <property type="entry name" value="Choline_transptr-like"/>
</dbReference>
<dbReference type="PANTHER" id="PTHR12385:SF88">
    <property type="entry name" value="CHOLINE TRANSPORTER-LIKE PROTEIN CTL1"/>
    <property type="match status" value="1"/>
</dbReference>
<keyword evidence="3 6" id="KW-0812">Transmembrane</keyword>
<feature type="transmembrane region" description="Helical" evidence="6">
    <location>
        <begin position="491"/>
        <end position="510"/>
    </location>
</feature>
<comment type="subcellular location">
    <subcellularLocation>
        <location evidence="6">Cell membrane</location>
        <topology evidence="6">Multi-pass membrane protein</topology>
    </subcellularLocation>
    <subcellularLocation>
        <location evidence="1">Membrane</location>
        <topology evidence="1">Multi-pass membrane protein</topology>
    </subcellularLocation>
</comment>
<dbReference type="Proteomes" id="UP000323067">
    <property type="component" value="Chromosome vii"/>
</dbReference>
<feature type="region of interest" description="Disordered" evidence="7">
    <location>
        <begin position="19"/>
        <end position="75"/>
    </location>
</feature>
<reference evidence="8 9" key="1">
    <citation type="journal article" date="2017" name="BMC Genomics">
        <title>Chromosome level assembly and secondary metabolite potential of the parasitic fungus Cordyceps militaris.</title>
        <authorList>
            <person name="Kramer G.J."/>
            <person name="Nodwell J.R."/>
        </authorList>
    </citation>
    <scope>NUCLEOTIDE SEQUENCE [LARGE SCALE GENOMIC DNA]</scope>
    <source>
        <strain evidence="8 9">ATCC 34164</strain>
    </source>
</reference>
<feature type="compositionally biased region" description="Polar residues" evidence="7">
    <location>
        <begin position="170"/>
        <end position="179"/>
    </location>
</feature>
<dbReference type="VEuPathDB" id="FungiDB:A9K55_009161"/>
<dbReference type="Pfam" id="PF04515">
    <property type="entry name" value="Choline_transpo"/>
    <property type="match status" value="1"/>
</dbReference>
<name>A0A2H4SFN2_CORMI</name>
<dbReference type="PANTHER" id="PTHR12385">
    <property type="entry name" value="CHOLINE TRANSPORTER-LIKE (SLC FAMILY 44)"/>
    <property type="match status" value="1"/>
</dbReference>
<keyword evidence="4 6" id="KW-1133">Transmembrane helix</keyword>
<feature type="region of interest" description="Disordered" evidence="7">
    <location>
        <begin position="134"/>
        <end position="179"/>
    </location>
</feature>
<comment type="function">
    <text evidence="6">Probably involved in transport through the plasma membrane.</text>
</comment>
<dbReference type="GO" id="GO:0005886">
    <property type="term" value="C:plasma membrane"/>
    <property type="evidence" value="ECO:0007669"/>
    <property type="project" value="UniProtKB-SubCell"/>
</dbReference>
<dbReference type="AlphaFoldDB" id="A0A2H4SFN2"/>
<sequence>MFSEYASRFLAQSQSRLSNFAGQAADPDDAAVHHRHHPSDWPSSRPGRNRAAPGTRSFLSRGYGGSNPYQQNGGTGSRFGNLAFASRISAAQDAPLFHNTLDEFREEDDEAERDREAADLFALQRSRRVAAASKLAESTESDYHSRASLEESADPDDDEGPYRGRGGIKSSWNGGTRSGFQRNIARDTLHEEAEEVPSSTAAGHDRSGKAAMVDVGLESQEEDDDEPPESLLGDTHTDSSPPPFQRFKQQSAERTPFLLRRSSTDQSDVSSLQRQDPAQEEPTEAAPIYIEGEIFRHDPFFAWIFLISFAAMLSTFVLVWLHTAPRSSPVGDTIYTTLQRSFHMLAVDTLVAIVVSFIWLAALRSFVRPLVSVILVAVPVVLFSFSLYAFISSFQGRTHGASLQDTVMRWAAVIPGAACMLWLWMVVKSRRAIQQAIEILQFSSRILAQNPALLVMGFGCLALIVVWTWAWLVMFTRVFMGGYFSKSLVRFVIQLSSWWLGAAFVFMYMWTMAVVNAVHRATTAATVSQWYFHRNAGPAAPSRDIVLAALGHAATTLFGSICQSTLLSLLVRAPLLFLPRRLGGIVTNIASFWIPTPVVALTNPLTVTYAAIHSQSLATAARGLDQMEFVTPAMPTTTLTPRALRVRGQQHGLLPYRLAKLLLVATRLLMATALGFAGWVITAKQLRLTLPDGMGVRGSAYAYVVGLMASFIGYSVMGAMEGVLSGIVDAVLICYGSERRMEMGHGRFCLEAAYLFGERRAGGLGDDRV</sequence>
<evidence type="ECO:0000256" key="5">
    <source>
        <dbReference type="ARBA" id="ARBA00023136"/>
    </source>
</evidence>
<evidence type="ECO:0000256" key="2">
    <source>
        <dbReference type="ARBA" id="ARBA00007168"/>
    </source>
</evidence>
<proteinExistence type="inferred from homology"/>
<protein>
    <recommendedName>
        <fullName evidence="6">Protein PNS1</fullName>
    </recommendedName>
</protein>
<feature type="region of interest" description="Disordered" evidence="7">
    <location>
        <begin position="190"/>
        <end position="209"/>
    </location>
</feature>
<keyword evidence="5 6" id="KW-0472">Membrane</keyword>
<feature type="transmembrane region" description="Helical" evidence="6">
    <location>
        <begin position="370"/>
        <end position="391"/>
    </location>
</feature>
<feature type="transmembrane region" description="Helical" evidence="6">
    <location>
        <begin position="447"/>
        <end position="471"/>
    </location>
</feature>
<evidence type="ECO:0000256" key="6">
    <source>
        <dbReference type="RuleBase" id="RU368066"/>
    </source>
</evidence>
<evidence type="ECO:0000313" key="9">
    <source>
        <dbReference type="Proteomes" id="UP000323067"/>
    </source>
</evidence>
<evidence type="ECO:0000256" key="4">
    <source>
        <dbReference type="ARBA" id="ARBA00022989"/>
    </source>
</evidence>
<evidence type="ECO:0000313" key="8">
    <source>
        <dbReference type="EMBL" id="ATY61920.1"/>
    </source>
</evidence>
<dbReference type="EMBL" id="CP023324">
    <property type="protein sequence ID" value="ATY61920.1"/>
    <property type="molecule type" value="Genomic_DNA"/>
</dbReference>
<feature type="compositionally biased region" description="Polar residues" evidence="7">
    <location>
        <begin position="264"/>
        <end position="276"/>
    </location>
</feature>